<proteinExistence type="predicted"/>
<protein>
    <submittedName>
        <fullName evidence="1">Uncharacterized protein</fullName>
    </submittedName>
</protein>
<dbReference type="Proteomes" id="UP000694413">
    <property type="component" value="Unassembled WGS sequence"/>
</dbReference>
<evidence type="ECO:0000313" key="1">
    <source>
        <dbReference type="Ensembl" id="ENSZALP00000007915.1"/>
    </source>
</evidence>
<keyword evidence="2" id="KW-1185">Reference proteome</keyword>
<reference evidence="1" key="1">
    <citation type="submission" date="2025-08" db="UniProtKB">
        <authorList>
            <consortium name="Ensembl"/>
        </authorList>
    </citation>
    <scope>IDENTIFICATION</scope>
</reference>
<evidence type="ECO:0000313" key="2">
    <source>
        <dbReference type="Proteomes" id="UP000694413"/>
    </source>
</evidence>
<accession>A0A8D2QD46</accession>
<dbReference type="Ensembl" id="ENSZALT00000011209.1">
    <property type="protein sequence ID" value="ENSZALP00000007915.1"/>
    <property type="gene ID" value="ENSZALG00000006971.1"/>
</dbReference>
<reference evidence="1" key="2">
    <citation type="submission" date="2025-09" db="UniProtKB">
        <authorList>
            <consortium name="Ensembl"/>
        </authorList>
    </citation>
    <scope>IDENTIFICATION</scope>
</reference>
<dbReference type="AlphaFoldDB" id="A0A8D2QD46"/>
<organism evidence="1 2">
    <name type="scientific">Zonotrichia albicollis</name>
    <name type="common">White-throated sparrow</name>
    <name type="synonym">Fringilla albicollis</name>
    <dbReference type="NCBI Taxonomy" id="44394"/>
    <lineage>
        <taxon>Eukaryota</taxon>
        <taxon>Metazoa</taxon>
        <taxon>Chordata</taxon>
        <taxon>Craniata</taxon>
        <taxon>Vertebrata</taxon>
        <taxon>Euteleostomi</taxon>
        <taxon>Archelosauria</taxon>
        <taxon>Archosauria</taxon>
        <taxon>Dinosauria</taxon>
        <taxon>Saurischia</taxon>
        <taxon>Theropoda</taxon>
        <taxon>Coelurosauria</taxon>
        <taxon>Aves</taxon>
        <taxon>Neognathae</taxon>
        <taxon>Neoaves</taxon>
        <taxon>Telluraves</taxon>
        <taxon>Australaves</taxon>
        <taxon>Passeriformes</taxon>
        <taxon>Passerellidae</taxon>
        <taxon>Zonotrichia</taxon>
    </lineage>
</organism>
<name>A0A8D2QD46_ZONAL</name>
<sequence length="136" mass="14885">MFVFNTINSGGKGPQDVFRQTSPQSSVRYKFSLCTLKLAGLLATLCCPLDFSFSSQFYMEVTQISQGWQTVLSKQAITLPSLLSTVITENVNTAVNSPFHNENAYKDLKNLFCGLSGRAPNTCGVSSLTSLKLNRC</sequence>